<dbReference type="RefSeq" id="WP_087884281.1">
    <property type="nucleotide sequence ID" value="NZ_CP021748.1"/>
</dbReference>
<dbReference type="PANTHER" id="PTHR35526:SF3">
    <property type="entry name" value="ANTI-SIGMA-F FACTOR RSBW"/>
    <property type="match status" value="1"/>
</dbReference>
<dbReference type="Pfam" id="PF13581">
    <property type="entry name" value="HATPase_c_2"/>
    <property type="match status" value="1"/>
</dbReference>
<dbReference type="OrthoDB" id="3211521at2"/>
<evidence type="ECO:0000259" key="2">
    <source>
        <dbReference type="Pfam" id="PF13581"/>
    </source>
</evidence>
<evidence type="ECO:0000313" key="4">
    <source>
        <dbReference type="Proteomes" id="UP000195880"/>
    </source>
</evidence>
<keyword evidence="4" id="KW-1185">Reference proteome</keyword>
<keyword evidence="1" id="KW-0418">Kinase</keyword>
<dbReference type="AlphaFoldDB" id="A0A1Z1WBG5"/>
<feature type="domain" description="Histidine kinase/HSP90-like ATPase" evidence="2">
    <location>
        <begin position="21"/>
        <end position="119"/>
    </location>
</feature>
<organism evidence="3 4">
    <name type="scientific">Streptomyces alboflavus</name>
    <dbReference type="NCBI Taxonomy" id="67267"/>
    <lineage>
        <taxon>Bacteria</taxon>
        <taxon>Bacillati</taxon>
        <taxon>Actinomycetota</taxon>
        <taxon>Actinomycetes</taxon>
        <taxon>Kitasatosporales</taxon>
        <taxon>Streptomycetaceae</taxon>
        <taxon>Streptomyces</taxon>
    </lineage>
</organism>
<dbReference type="Proteomes" id="UP000195880">
    <property type="component" value="Chromosome"/>
</dbReference>
<dbReference type="STRING" id="67267.GCA_000716675_01325"/>
<dbReference type="CDD" id="cd16936">
    <property type="entry name" value="HATPase_RsbW-like"/>
    <property type="match status" value="1"/>
</dbReference>
<dbReference type="GO" id="GO:0004674">
    <property type="term" value="F:protein serine/threonine kinase activity"/>
    <property type="evidence" value="ECO:0007669"/>
    <property type="project" value="UniProtKB-KW"/>
</dbReference>
<evidence type="ECO:0000256" key="1">
    <source>
        <dbReference type="ARBA" id="ARBA00022527"/>
    </source>
</evidence>
<protein>
    <recommendedName>
        <fullName evidence="2">Histidine kinase/HSP90-like ATPase domain-containing protein</fullName>
    </recommendedName>
</protein>
<name>A0A1Z1WBG5_9ACTN</name>
<gene>
    <name evidence="3" type="ORF">SMD44_03185</name>
</gene>
<dbReference type="PANTHER" id="PTHR35526">
    <property type="entry name" value="ANTI-SIGMA-F FACTOR RSBW-RELATED"/>
    <property type="match status" value="1"/>
</dbReference>
<dbReference type="EMBL" id="CP021748">
    <property type="protein sequence ID" value="ARX83757.1"/>
    <property type="molecule type" value="Genomic_DNA"/>
</dbReference>
<proteinExistence type="predicted"/>
<accession>A0A1Z1WBG5</accession>
<dbReference type="InterPro" id="IPR036890">
    <property type="entry name" value="HATPase_C_sf"/>
</dbReference>
<dbReference type="InterPro" id="IPR050267">
    <property type="entry name" value="Anti-sigma-factor_SerPK"/>
</dbReference>
<evidence type="ECO:0000313" key="3">
    <source>
        <dbReference type="EMBL" id="ARX83757.1"/>
    </source>
</evidence>
<keyword evidence="1" id="KW-0723">Serine/threonine-protein kinase</keyword>
<reference evidence="3 4" key="1">
    <citation type="submission" date="2017-05" db="EMBL/GenBank/DDBJ databases">
        <title>Streptomyces alboflavus Genome sequencing and assembly.</title>
        <authorList>
            <person name="Wang Y."/>
            <person name="Du B."/>
            <person name="Ding Y."/>
            <person name="Liu H."/>
            <person name="Hou Q."/>
            <person name="Liu K."/>
            <person name="Wang C."/>
            <person name="Yao L."/>
        </authorList>
    </citation>
    <scope>NUCLEOTIDE SEQUENCE [LARGE SCALE GENOMIC DNA]</scope>
    <source>
        <strain evidence="3 4">MDJK44</strain>
    </source>
</reference>
<dbReference type="KEGG" id="salf:SMD44_03185"/>
<keyword evidence="1" id="KW-0808">Transferase</keyword>
<dbReference type="InterPro" id="IPR003594">
    <property type="entry name" value="HATPase_dom"/>
</dbReference>
<sequence>MSFSEAGVDAEAGRLRCVLPFEAAPAELRLLRAAVRRTLGQWGAAAVADEAELAVTELAANVIKHVGEGAAATLVLEPKEDRIRVELHDKSHIVPAVARAGCDELCGRGLHLLTAMSLDWGTLLTATGKAVWCEISLRPALHCVCVQRAAAVLGEYRRATRADAAIVPTYAVLEATVTDVIADLLHWVAAQGGDPDGVLDRAQIRYETEAEAA</sequence>
<dbReference type="Gene3D" id="3.30.565.10">
    <property type="entry name" value="Histidine kinase-like ATPase, C-terminal domain"/>
    <property type="match status" value="1"/>
</dbReference>